<feature type="domain" description="p-hydroxybenzoic acid efflux pump subunit AaeA-like beta-barrel" evidence="10">
    <location>
        <begin position="399"/>
        <end position="483"/>
    </location>
</feature>
<reference evidence="11" key="1">
    <citation type="submission" date="2022-05" db="EMBL/GenBank/DDBJ databases">
        <authorList>
            <person name="Pankratov T."/>
        </authorList>
    </citation>
    <scope>NUCLEOTIDE SEQUENCE</scope>
    <source>
        <strain evidence="11">BP6-180914</strain>
    </source>
</reference>
<keyword evidence="12" id="KW-1185">Reference proteome</keyword>
<evidence type="ECO:0000256" key="7">
    <source>
        <dbReference type="SAM" id="Phobius"/>
    </source>
</evidence>
<dbReference type="Gene3D" id="2.40.50.100">
    <property type="match status" value="1"/>
</dbReference>
<dbReference type="GO" id="GO:0015562">
    <property type="term" value="F:efflux transmembrane transporter activity"/>
    <property type="evidence" value="ECO:0007669"/>
    <property type="project" value="InterPro"/>
</dbReference>
<dbReference type="Pfam" id="PF25876">
    <property type="entry name" value="HH_MFP_RND"/>
    <property type="match status" value="1"/>
</dbReference>
<evidence type="ECO:0000256" key="4">
    <source>
        <dbReference type="ARBA" id="ARBA00023136"/>
    </source>
</evidence>
<dbReference type="Pfam" id="PF25917">
    <property type="entry name" value="BSH_RND"/>
    <property type="match status" value="1"/>
</dbReference>
<name>A0AA41YUR3_9HYPH</name>
<evidence type="ECO:0000259" key="9">
    <source>
        <dbReference type="Pfam" id="PF25917"/>
    </source>
</evidence>
<dbReference type="PANTHER" id="PTHR30386">
    <property type="entry name" value="MEMBRANE FUSION SUBUNIT OF EMRAB-TOLC MULTIDRUG EFFLUX PUMP"/>
    <property type="match status" value="1"/>
</dbReference>
<evidence type="ECO:0000313" key="12">
    <source>
        <dbReference type="Proteomes" id="UP001165667"/>
    </source>
</evidence>
<organism evidence="11 12">
    <name type="scientific">Lichenifustis flavocetrariae</name>
    <dbReference type="NCBI Taxonomy" id="2949735"/>
    <lineage>
        <taxon>Bacteria</taxon>
        <taxon>Pseudomonadati</taxon>
        <taxon>Pseudomonadota</taxon>
        <taxon>Alphaproteobacteria</taxon>
        <taxon>Hyphomicrobiales</taxon>
        <taxon>Lichenihabitantaceae</taxon>
        <taxon>Lichenifustis</taxon>
    </lineage>
</organism>
<protein>
    <submittedName>
        <fullName evidence="11">HlyD family secretion protein</fullName>
    </submittedName>
</protein>
<feature type="compositionally biased region" description="Basic and acidic residues" evidence="6">
    <location>
        <begin position="53"/>
        <end position="138"/>
    </location>
</feature>
<dbReference type="Proteomes" id="UP001165667">
    <property type="component" value="Unassembled WGS sequence"/>
</dbReference>
<evidence type="ECO:0000256" key="3">
    <source>
        <dbReference type="ARBA" id="ARBA00022989"/>
    </source>
</evidence>
<dbReference type="InterPro" id="IPR058624">
    <property type="entry name" value="MdtA-like_HH"/>
</dbReference>
<keyword evidence="3 7" id="KW-1133">Transmembrane helix</keyword>
<dbReference type="EMBL" id="JAMOIM010000007">
    <property type="protein sequence ID" value="MCW6508924.1"/>
    <property type="molecule type" value="Genomic_DNA"/>
</dbReference>
<feature type="region of interest" description="Disordered" evidence="6">
    <location>
        <begin position="1"/>
        <end position="148"/>
    </location>
</feature>
<feature type="transmembrane region" description="Helical" evidence="7">
    <location>
        <begin position="154"/>
        <end position="175"/>
    </location>
</feature>
<dbReference type="InterPro" id="IPR058625">
    <property type="entry name" value="MdtA-like_BSH"/>
</dbReference>
<dbReference type="RefSeq" id="WP_282585286.1">
    <property type="nucleotide sequence ID" value="NZ_JAMOIM010000007.1"/>
</dbReference>
<evidence type="ECO:0000259" key="10">
    <source>
        <dbReference type="Pfam" id="PF25963"/>
    </source>
</evidence>
<dbReference type="Gene3D" id="2.40.30.170">
    <property type="match status" value="1"/>
</dbReference>
<dbReference type="InterPro" id="IPR058634">
    <property type="entry name" value="AaeA-lik-b-barrel"/>
</dbReference>
<feature type="coiled-coil region" evidence="5">
    <location>
        <begin position="264"/>
        <end position="359"/>
    </location>
</feature>
<comment type="subcellular location">
    <subcellularLocation>
        <location evidence="1">Membrane</location>
        <topology evidence="1">Single-pass membrane protein</topology>
    </subcellularLocation>
</comment>
<evidence type="ECO:0000313" key="11">
    <source>
        <dbReference type="EMBL" id="MCW6508924.1"/>
    </source>
</evidence>
<feature type="compositionally biased region" description="Basic and acidic residues" evidence="6">
    <location>
        <begin position="22"/>
        <end position="43"/>
    </location>
</feature>
<dbReference type="SUPFAM" id="SSF111369">
    <property type="entry name" value="HlyD-like secretion proteins"/>
    <property type="match status" value="3"/>
</dbReference>
<gene>
    <name evidence="11" type="ORF">M8523_12925</name>
</gene>
<dbReference type="Pfam" id="PF25963">
    <property type="entry name" value="Beta-barrel_AAEA"/>
    <property type="match status" value="1"/>
</dbReference>
<evidence type="ECO:0000256" key="2">
    <source>
        <dbReference type="ARBA" id="ARBA00022692"/>
    </source>
</evidence>
<dbReference type="Gene3D" id="1.10.287.470">
    <property type="entry name" value="Helix hairpin bin"/>
    <property type="match status" value="2"/>
</dbReference>
<evidence type="ECO:0000256" key="1">
    <source>
        <dbReference type="ARBA" id="ARBA00004167"/>
    </source>
</evidence>
<dbReference type="AlphaFoldDB" id="A0AA41YUR3"/>
<evidence type="ECO:0000256" key="6">
    <source>
        <dbReference type="SAM" id="MobiDB-lite"/>
    </source>
</evidence>
<comment type="caution">
    <text evidence="11">The sequence shown here is derived from an EMBL/GenBank/DDBJ whole genome shotgun (WGS) entry which is preliminary data.</text>
</comment>
<keyword evidence="2 7" id="KW-0812">Transmembrane</keyword>
<sequence length="493" mass="54624">MANNADRDDEGDEPNTRRGRRGRDVIDLGKGDDRGRRSGRYRDDSDEDDADDRAEPRADRGTRSDDRQRRGESRRRDNDDRDDSRDHRDERDDDRRSEGRKTEDSSASSRDTKHGEATSDADKGSADKGSKDKDKSGQDEAAAAQESRRKRRPLIIGLVAVVALLGILGGVYYWFSHRFKVGTDDAYTDGNTVSIAPQVSGLVVALEVNDNQFVHKGDVLIRIDPRQFNYDREQAQGTLDSNNAQIANQQLGVEIAKKNFPASLQLAKANLESAQANLLLQKSNYDRQKSLPRQATTQQEVDTATSNYQQAQAQVDQAEARVVQAEPVQQNIGQSQEQVSQLRGQAEQAKGRLDQANLNVEWSVVRAPQDGWVTRRNVNTGNYVTSGTQIMSLVTTDVWVTANYKETELDGMRPGQQVTISVDAYPDLDLRGHVDSIQHGSGSKFSAFPAENATGNFIKIVQRVPVKIVIDSGLKPDEPLPLGISVVPTVMLK</sequence>
<evidence type="ECO:0000259" key="8">
    <source>
        <dbReference type="Pfam" id="PF25876"/>
    </source>
</evidence>
<evidence type="ECO:0000256" key="5">
    <source>
        <dbReference type="SAM" id="Coils"/>
    </source>
</evidence>
<keyword evidence="4 7" id="KW-0472">Membrane</keyword>
<accession>A0AA41YUR3</accession>
<proteinExistence type="predicted"/>
<keyword evidence="5" id="KW-0175">Coiled coil</keyword>
<dbReference type="PANTHER" id="PTHR30386:SF26">
    <property type="entry name" value="TRANSPORT PROTEIN COMB"/>
    <property type="match status" value="1"/>
</dbReference>
<dbReference type="GO" id="GO:0016020">
    <property type="term" value="C:membrane"/>
    <property type="evidence" value="ECO:0007669"/>
    <property type="project" value="UniProtKB-SubCell"/>
</dbReference>
<dbReference type="InterPro" id="IPR050739">
    <property type="entry name" value="MFP"/>
</dbReference>
<feature type="domain" description="Multidrug resistance protein MdtA-like alpha-helical hairpin" evidence="8">
    <location>
        <begin position="264"/>
        <end position="325"/>
    </location>
</feature>
<feature type="domain" description="Multidrug resistance protein MdtA-like barrel-sandwich hybrid" evidence="9">
    <location>
        <begin position="191"/>
        <end position="395"/>
    </location>
</feature>